<organism evidence="2 3">
    <name type="scientific">Ostreobium quekettii</name>
    <dbReference type="NCBI Taxonomy" id="121088"/>
    <lineage>
        <taxon>Eukaryota</taxon>
        <taxon>Viridiplantae</taxon>
        <taxon>Chlorophyta</taxon>
        <taxon>core chlorophytes</taxon>
        <taxon>Ulvophyceae</taxon>
        <taxon>TCBD clade</taxon>
        <taxon>Bryopsidales</taxon>
        <taxon>Ostreobineae</taxon>
        <taxon>Ostreobiaceae</taxon>
        <taxon>Ostreobium</taxon>
    </lineage>
</organism>
<dbReference type="AlphaFoldDB" id="A0A8S1IT97"/>
<name>A0A8S1IT97_9CHLO</name>
<dbReference type="EMBL" id="CAJHUC010000613">
    <property type="protein sequence ID" value="CAD7697149.1"/>
    <property type="molecule type" value="Genomic_DNA"/>
</dbReference>
<gene>
    <name evidence="2" type="ORF">OSTQU699_LOCUS2510</name>
</gene>
<dbReference type="OrthoDB" id="2310150at2759"/>
<dbReference type="Proteomes" id="UP000708148">
    <property type="component" value="Unassembled WGS sequence"/>
</dbReference>
<comment type="caution">
    <text evidence="2">The sequence shown here is derived from an EMBL/GenBank/DDBJ whole genome shotgun (WGS) entry which is preliminary data.</text>
</comment>
<accession>A0A8S1IT97</accession>
<evidence type="ECO:0000313" key="3">
    <source>
        <dbReference type="Proteomes" id="UP000708148"/>
    </source>
</evidence>
<dbReference type="PANTHER" id="PTHR43147:SF2">
    <property type="entry name" value="NADP-DEPENDENT OXIDOREDUCTASE DOMAIN-CONTAINING PROTEIN"/>
    <property type="match status" value="1"/>
</dbReference>
<proteinExistence type="predicted"/>
<dbReference type="Pfam" id="PF00248">
    <property type="entry name" value="Aldo_ket_red"/>
    <property type="match status" value="1"/>
</dbReference>
<sequence>MKEGKVRHVGLSNETPWGLMQFCRLAEQVPGLPRVVSIQNSYSLLCRTFDSGLAECCHSERVSLLAYSPLAMGLLTGKYLAPDGGPPMARLNRYRGRYAEAESRYGLTKPNVREAVGEYTRLAAAWGISALELAIRFVFHHPLVASTIVGASSVEQLRSLLHAADRPPLEVALVEEIDSIHRRFPNPTP</sequence>
<evidence type="ECO:0000313" key="2">
    <source>
        <dbReference type="EMBL" id="CAD7697149.1"/>
    </source>
</evidence>
<evidence type="ECO:0000259" key="1">
    <source>
        <dbReference type="Pfam" id="PF00248"/>
    </source>
</evidence>
<dbReference type="InterPro" id="IPR036812">
    <property type="entry name" value="NAD(P)_OxRdtase_dom_sf"/>
</dbReference>
<protein>
    <recommendedName>
        <fullName evidence="1">NADP-dependent oxidoreductase domain-containing protein</fullName>
    </recommendedName>
</protein>
<reference evidence="2" key="1">
    <citation type="submission" date="2020-12" db="EMBL/GenBank/DDBJ databases">
        <authorList>
            <person name="Iha C."/>
        </authorList>
    </citation>
    <scope>NUCLEOTIDE SEQUENCE</scope>
</reference>
<keyword evidence="3" id="KW-1185">Reference proteome</keyword>
<dbReference type="SUPFAM" id="SSF51430">
    <property type="entry name" value="NAD(P)-linked oxidoreductase"/>
    <property type="match status" value="1"/>
</dbReference>
<dbReference type="InterPro" id="IPR023210">
    <property type="entry name" value="NADP_OxRdtase_dom"/>
</dbReference>
<dbReference type="PANTHER" id="PTHR43147">
    <property type="entry name" value="PROTEIN TAS"/>
    <property type="match status" value="1"/>
</dbReference>
<dbReference type="Gene3D" id="3.20.20.100">
    <property type="entry name" value="NADP-dependent oxidoreductase domain"/>
    <property type="match status" value="1"/>
</dbReference>
<feature type="domain" description="NADP-dependent oxidoreductase" evidence="1">
    <location>
        <begin position="2"/>
        <end position="180"/>
    </location>
</feature>